<dbReference type="EMBL" id="JBHTLQ010000026">
    <property type="protein sequence ID" value="MFD1191354.1"/>
    <property type="molecule type" value="Genomic_DNA"/>
</dbReference>
<gene>
    <name evidence="3" type="ORF">ACFQ27_12255</name>
</gene>
<accession>A0ABW3T2F2</accession>
<reference evidence="4" key="1">
    <citation type="journal article" date="2019" name="Int. J. Syst. Evol. Microbiol.">
        <title>The Global Catalogue of Microorganisms (GCM) 10K type strain sequencing project: providing services to taxonomists for standard genome sequencing and annotation.</title>
        <authorList>
            <consortium name="The Broad Institute Genomics Platform"/>
            <consortium name="The Broad Institute Genome Sequencing Center for Infectious Disease"/>
            <person name="Wu L."/>
            <person name="Ma J."/>
        </authorList>
    </citation>
    <scope>NUCLEOTIDE SEQUENCE [LARGE SCALE GENOMIC DNA]</scope>
    <source>
        <strain evidence="4">CCUG 55074</strain>
    </source>
</reference>
<feature type="compositionally biased region" description="Basic residues" evidence="1">
    <location>
        <begin position="217"/>
        <end position="228"/>
    </location>
</feature>
<dbReference type="InterPro" id="IPR021139">
    <property type="entry name" value="NYN"/>
</dbReference>
<evidence type="ECO:0000256" key="1">
    <source>
        <dbReference type="SAM" id="MobiDB-lite"/>
    </source>
</evidence>
<comment type="caution">
    <text evidence="3">The sequence shown here is derived from an EMBL/GenBank/DDBJ whole genome shotgun (WGS) entry which is preliminary data.</text>
</comment>
<dbReference type="Pfam" id="PF01936">
    <property type="entry name" value="NYN"/>
    <property type="match status" value="1"/>
</dbReference>
<dbReference type="CDD" id="cd18722">
    <property type="entry name" value="PIN_NicB-like"/>
    <property type="match status" value="1"/>
</dbReference>
<protein>
    <submittedName>
        <fullName evidence="3">NYN domain-containing protein</fullName>
    </submittedName>
</protein>
<evidence type="ECO:0000259" key="2">
    <source>
        <dbReference type="Pfam" id="PF01936"/>
    </source>
</evidence>
<name>A0ABW3T2F2_9CAUL</name>
<feature type="region of interest" description="Disordered" evidence="1">
    <location>
        <begin position="209"/>
        <end position="245"/>
    </location>
</feature>
<dbReference type="RefSeq" id="WP_377353786.1">
    <property type="nucleotide sequence ID" value="NZ_JBHTLQ010000026.1"/>
</dbReference>
<dbReference type="Proteomes" id="UP001597216">
    <property type="component" value="Unassembled WGS sequence"/>
</dbReference>
<sequence length="245" mass="27290">MFKPRFALCVDGGFIQKVLTKRLGHFPSAADVLAECNRIIAHDAVSGCDLLRIYYYDAPPAQTSLTNPLDGSDLVLQNTDRCRDAMKLHADLASAPNVAMRMGDVVVGGWKVSENTVGKLARGPREIGPNDLKPNIRQKGVDIRIGLDIARLSLRDTVRSLVVVTADSDFVPAFKFARREGIRVYLDTLGVRPRPELIEHSDLRLTAIPTPEEVKREKQRRRRQRAKLAKSEEPRTSAVESEEPV</sequence>
<feature type="domain" description="NYN" evidence="2">
    <location>
        <begin position="131"/>
        <end position="186"/>
    </location>
</feature>
<evidence type="ECO:0000313" key="3">
    <source>
        <dbReference type="EMBL" id="MFD1191354.1"/>
    </source>
</evidence>
<keyword evidence="4" id="KW-1185">Reference proteome</keyword>
<dbReference type="Gene3D" id="3.40.50.1010">
    <property type="entry name" value="5'-nuclease"/>
    <property type="match status" value="1"/>
</dbReference>
<organism evidence="3 4">
    <name type="scientific">Phenylobacterium conjunctum</name>
    <dbReference type="NCBI Taxonomy" id="1298959"/>
    <lineage>
        <taxon>Bacteria</taxon>
        <taxon>Pseudomonadati</taxon>
        <taxon>Pseudomonadota</taxon>
        <taxon>Alphaproteobacteria</taxon>
        <taxon>Caulobacterales</taxon>
        <taxon>Caulobacteraceae</taxon>
        <taxon>Phenylobacterium</taxon>
    </lineage>
</organism>
<proteinExistence type="predicted"/>
<evidence type="ECO:0000313" key="4">
    <source>
        <dbReference type="Proteomes" id="UP001597216"/>
    </source>
</evidence>